<dbReference type="AlphaFoldDB" id="F8C6M1"/>
<evidence type="ECO:0000313" key="2">
    <source>
        <dbReference type="Proteomes" id="UP000000488"/>
    </source>
</evidence>
<gene>
    <name evidence="1" type="ordered locus">LILAB_18540</name>
</gene>
<dbReference type="KEGG" id="mfu:LILAB_18540"/>
<dbReference type="Proteomes" id="UP000000488">
    <property type="component" value="Chromosome"/>
</dbReference>
<dbReference type="EMBL" id="CP002830">
    <property type="protein sequence ID" value="AEI65610.1"/>
    <property type="molecule type" value="Genomic_DNA"/>
</dbReference>
<proteinExistence type="predicted"/>
<evidence type="ECO:0000313" key="1">
    <source>
        <dbReference type="EMBL" id="AEI65610.1"/>
    </source>
</evidence>
<dbReference type="HOGENOM" id="CLU_2618327_0_0_7"/>
<organism evidence="1 2">
    <name type="scientific">Myxococcus fulvus (strain ATCC BAA-855 / HW-1)</name>
    <dbReference type="NCBI Taxonomy" id="483219"/>
    <lineage>
        <taxon>Bacteria</taxon>
        <taxon>Pseudomonadati</taxon>
        <taxon>Myxococcota</taxon>
        <taxon>Myxococcia</taxon>
        <taxon>Myxococcales</taxon>
        <taxon>Cystobacterineae</taxon>
        <taxon>Myxococcaceae</taxon>
        <taxon>Myxococcus</taxon>
    </lineage>
</organism>
<reference evidence="1 2" key="1">
    <citation type="journal article" date="2011" name="J. Bacteriol.">
        <title>Genome sequence of the halotolerant marine bacterium Myxococcus fulvus HW-1.</title>
        <authorList>
            <person name="Li Z.F."/>
            <person name="Li X."/>
            <person name="Liu H."/>
            <person name="Liu X."/>
            <person name="Han K."/>
            <person name="Wu Z.H."/>
            <person name="Hu W."/>
            <person name="Li F.F."/>
            <person name="Li Y.Z."/>
        </authorList>
    </citation>
    <scope>NUCLEOTIDE SEQUENCE [LARGE SCALE GENOMIC DNA]</scope>
    <source>
        <strain evidence="2">ATCC BAA-855 / HW-1</strain>
    </source>
</reference>
<sequence>MLLQQSTALGDVNAIRKVGGLVIFADRELIVDLSLLFVSPSFVDWLQPKLLGDIICEVADFSRVFDPPAQKIWASPII</sequence>
<accession>F8C6M1</accession>
<protein>
    <submittedName>
        <fullName evidence="1">Uncharacterized protein</fullName>
    </submittedName>
</protein>
<name>F8C6M1_MYXFH</name>